<dbReference type="Pfam" id="PF15811">
    <property type="entry name" value="SVIP"/>
    <property type="match status" value="1"/>
</dbReference>
<dbReference type="PANTHER" id="PTHR36813:SF1">
    <property type="entry name" value="TRANSMEMBRANE PROTEIN"/>
    <property type="match status" value="1"/>
</dbReference>
<evidence type="ECO:0000313" key="6">
    <source>
        <dbReference type="Proteomes" id="UP001341840"/>
    </source>
</evidence>
<protein>
    <recommendedName>
        <fullName evidence="7">Small VCP/p97-interacting protein</fullName>
    </recommendedName>
</protein>
<evidence type="ECO:0000256" key="4">
    <source>
        <dbReference type="SAM" id="MobiDB-lite"/>
    </source>
</evidence>
<keyword evidence="6" id="KW-1185">Reference proteome</keyword>
<keyword evidence="3" id="KW-0449">Lipoprotein</keyword>
<comment type="caution">
    <text evidence="5">The sequence shown here is derived from an EMBL/GenBank/DDBJ whole genome shotgun (WGS) entry which is preliminary data.</text>
</comment>
<keyword evidence="2" id="KW-0564">Palmitate</keyword>
<reference evidence="5 6" key="1">
    <citation type="journal article" date="2023" name="Plants (Basel)">
        <title>Bridging the Gap: Combining Genomics and Transcriptomics Approaches to Understand Stylosanthes scabra, an Orphan Legume from the Brazilian Caatinga.</title>
        <authorList>
            <person name="Ferreira-Neto J.R.C."/>
            <person name="da Silva M.D."/>
            <person name="Binneck E."/>
            <person name="de Melo N.F."/>
            <person name="da Silva R.H."/>
            <person name="de Melo A.L.T.M."/>
            <person name="Pandolfi V."/>
            <person name="Bustamante F.O."/>
            <person name="Brasileiro-Vidal A.C."/>
            <person name="Benko-Iseppon A.M."/>
        </authorList>
    </citation>
    <scope>NUCLEOTIDE SEQUENCE [LARGE SCALE GENOMIC DNA]</scope>
    <source>
        <tissue evidence="5">Leaves</tissue>
    </source>
</reference>
<organism evidence="5 6">
    <name type="scientific">Stylosanthes scabra</name>
    <dbReference type="NCBI Taxonomy" id="79078"/>
    <lineage>
        <taxon>Eukaryota</taxon>
        <taxon>Viridiplantae</taxon>
        <taxon>Streptophyta</taxon>
        <taxon>Embryophyta</taxon>
        <taxon>Tracheophyta</taxon>
        <taxon>Spermatophyta</taxon>
        <taxon>Magnoliopsida</taxon>
        <taxon>eudicotyledons</taxon>
        <taxon>Gunneridae</taxon>
        <taxon>Pentapetalae</taxon>
        <taxon>rosids</taxon>
        <taxon>fabids</taxon>
        <taxon>Fabales</taxon>
        <taxon>Fabaceae</taxon>
        <taxon>Papilionoideae</taxon>
        <taxon>50 kb inversion clade</taxon>
        <taxon>dalbergioids sensu lato</taxon>
        <taxon>Dalbergieae</taxon>
        <taxon>Pterocarpus clade</taxon>
        <taxon>Stylosanthes</taxon>
    </lineage>
</organism>
<dbReference type="PANTHER" id="PTHR36813">
    <property type="entry name" value="TRANSMEMBRANE PROTEIN"/>
    <property type="match status" value="1"/>
</dbReference>
<proteinExistence type="predicted"/>
<evidence type="ECO:0000313" key="5">
    <source>
        <dbReference type="EMBL" id="MED6205845.1"/>
    </source>
</evidence>
<evidence type="ECO:0000256" key="3">
    <source>
        <dbReference type="ARBA" id="ARBA00023288"/>
    </source>
</evidence>
<name>A0ABU6Y7U1_9FABA</name>
<evidence type="ECO:0008006" key="7">
    <source>
        <dbReference type="Google" id="ProtNLM"/>
    </source>
</evidence>
<accession>A0ABU6Y7U1</accession>
<gene>
    <name evidence="5" type="ORF">PIB30_021482</name>
</gene>
<keyword evidence="1" id="KW-0519">Myristate</keyword>
<dbReference type="Proteomes" id="UP001341840">
    <property type="component" value="Unassembled WGS sequence"/>
</dbReference>
<evidence type="ECO:0000256" key="2">
    <source>
        <dbReference type="ARBA" id="ARBA00023139"/>
    </source>
</evidence>
<dbReference type="EMBL" id="JASCZI010241726">
    <property type="protein sequence ID" value="MED6205845.1"/>
    <property type="molecule type" value="Genomic_DNA"/>
</dbReference>
<sequence length="145" mass="15886">MGMFCSCFNGGNGKRMTKEEERLASEEARAKAAEAAEKRQAQFENSAAGRAARAQQQGMAKQAANANKGEPVLKKLMQIFVLLVLKIVIFGRWVKVRQFGIRVNFELCISISDRSSEVLRSAGFPFCEDEQIVCASSVSSVPSCC</sequence>
<dbReference type="InterPro" id="IPR031632">
    <property type="entry name" value="SVIP"/>
</dbReference>
<feature type="region of interest" description="Disordered" evidence="4">
    <location>
        <begin position="43"/>
        <end position="66"/>
    </location>
</feature>
<evidence type="ECO:0000256" key="1">
    <source>
        <dbReference type="ARBA" id="ARBA00022707"/>
    </source>
</evidence>
<feature type="compositionally biased region" description="Low complexity" evidence="4">
    <location>
        <begin position="47"/>
        <end position="66"/>
    </location>
</feature>